<keyword evidence="3" id="KW-1185">Reference proteome</keyword>
<dbReference type="SUPFAM" id="SSF53335">
    <property type="entry name" value="S-adenosyl-L-methionine-dependent methyltransferases"/>
    <property type="match status" value="1"/>
</dbReference>
<dbReference type="EMBL" id="JAPQKN010000003">
    <property type="protein sequence ID" value="KAJ5167136.1"/>
    <property type="molecule type" value="Genomic_DNA"/>
</dbReference>
<gene>
    <name evidence="2" type="ORF">N7482_005917</name>
</gene>
<name>A0A9W9I3F0_9EURO</name>
<dbReference type="InterPro" id="IPR016651">
    <property type="entry name" value="LCMT1"/>
</dbReference>
<protein>
    <submittedName>
        <fullName evidence="2">Uncharacterized protein</fullName>
    </submittedName>
</protein>
<comment type="caution">
    <text evidence="2">The sequence shown here is derived from an EMBL/GenBank/DDBJ whole genome shotgun (WGS) entry which is preliminary data.</text>
</comment>
<dbReference type="Gene3D" id="3.40.50.150">
    <property type="entry name" value="Vaccinia Virus protein VP39"/>
    <property type="match status" value="1"/>
</dbReference>
<dbReference type="GO" id="GO:0018423">
    <property type="term" value="F:protein C-terminal leucine carboxyl O-methyltransferase activity"/>
    <property type="evidence" value="ECO:0007669"/>
    <property type="project" value="TreeGrafter"/>
</dbReference>
<dbReference type="RefSeq" id="XP_056543597.1">
    <property type="nucleotide sequence ID" value="XM_056688042.1"/>
</dbReference>
<evidence type="ECO:0000313" key="3">
    <source>
        <dbReference type="Proteomes" id="UP001149163"/>
    </source>
</evidence>
<dbReference type="OrthoDB" id="203237at2759"/>
<reference evidence="2" key="2">
    <citation type="journal article" date="2023" name="IMA Fungus">
        <title>Comparative genomic study of the Penicillium genus elucidates a diverse pangenome and 15 lateral gene transfer events.</title>
        <authorList>
            <person name="Petersen C."/>
            <person name="Sorensen T."/>
            <person name="Nielsen M.R."/>
            <person name="Sondergaard T.E."/>
            <person name="Sorensen J.L."/>
            <person name="Fitzpatrick D.A."/>
            <person name="Frisvad J.C."/>
            <person name="Nielsen K.L."/>
        </authorList>
    </citation>
    <scope>NUCLEOTIDE SEQUENCE</scope>
    <source>
        <strain evidence="2">IBT 26290</strain>
    </source>
</reference>
<dbReference type="PANTHER" id="PTHR13600:SF21">
    <property type="entry name" value="LEUCINE CARBOXYL METHYLTRANSFERASE 1"/>
    <property type="match status" value="1"/>
</dbReference>
<evidence type="ECO:0000256" key="1">
    <source>
        <dbReference type="ARBA" id="ARBA00022691"/>
    </source>
</evidence>
<keyword evidence="1" id="KW-0949">S-adenosyl-L-methionine</keyword>
<accession>A0A9W9I3F0</accession>
<dbReference type="GeneID" id="81427218"/>
<sequence>MVSNLAARGIQLQTLNKYASLEAQRARFLEHGFKTGQAAADIDFIWEHWIDEEEKDRVASLEMLDEMEEWRLLAQHYCISWGWRDGDDAAAFNGWLALQAQPGK</sequence>
<organism evidence="2 3">
    <name type="scientific">Penicillium canariense</name>
    <dbReference type="NCBI Taxonomy" id="189055"/>
    <lineage>
        <taxon>Eukaryota</taxon>
        <taxon>Fungi</taxon>
        <taxon>Dikarya</taxon>
        <taxon>Ascomycota</taxon>
        <taxon>Pezizomycotina</taxon>
        <taxon>Eurotiomycetes</taxon>
        <taxon>Eurotiomycetidae</taxon>
        <taxon>Eurotiales</taxon>
        <taxon>Aspergillaceae</taxon>
        <taxon>Penicillium</taxon>
    </lineage>
</organism>
<reference evidence="2" key="1">
    <citation type="submission" date="2022-11" db="EMBL/GenBank/DDBJ databases">
        <authorList>
            <person name="Petersen C."/>
        </authorList>
    </citation>
    <scope>NUCLEOTIDE SEQUENCE</scope>
    <source>
        <strain evidence="2">IBT 26290</strain>
    </source>
</reference>
<dbReference type="InterPro" id="IPR029063">
    <property type="entry name" value="SAM-dependent_MTases_sf"/>
</dbReference>
<evidence type="ECO:0000313" key="2">
    <source>
        <dbReference type="EMBL" id="KAJ5167136.1"/>
    </source>
</evidence>
<dbReference type="Proteomes" id="UP001149163">
    <property type="component" value="Unassembled WGS sequence"/>
</dbReference>
<dbReference type="PANTHER" id="PTHR13600">
    <property type="entry name" value="LEUCINE CARBOXYL METHYLTRANSFERASE"/>
    <property type="match status" value="1"/>
</dbReference>
<dbReference type="AlphaFoldDB" id="A0A9W9I3F0"/>
<proteinExistence type="predicted"/>